<dbReference type="Pfam" id="PF01743">
    <property type="entry name" value="PolyA_pol"/>
    <property type="match status" value="1"/>
</dbReference>
<comment type="cofactor">
    <cofactor evidence="12">
        <name>Mg(2+)</name>
        <dbReference type="ChEBI" id="CHEBI:18420"/>
    </cofactor>
    <text evidence="12">Magnesium is required for nucleotidyltransferase activity.</text>
</comment>
<feature type="binding site" evidence="12">
    <location>
        <position position="137"/>
    </location>
    <ligand>
        <name>CTP</name>
        <dbReference type="ChEBI" id="CHEBI:37563"/>
    </ligand>
</feature>
<protein>
    <recommendedName>
        <fullName evidence="12">Multifunctional CCA protein</fullName>
    </recommendedName>
    <domain>
        <recommendedName>
            <fullName evidence="12">CCA-adding enzyme</fullName>
            <ecNumber evidence="12">2.7.7.72</ecNumber>
        </recommendedName>
        <alternativeName>
            <fullName evidence="12">CCA tRNA nucleotidyltransferase</fullName>
        </alternativeName>
        <alternativeName>
            <fullName evidence="12">tRNA CCA-pyrophosphorylase</fullName>
        </alternativeName>
        <alternativeName>
            <fullName evidence="12">tRNA adenylyl-/cytidylyl-transferase</fullName>
        </alternativeName>
        <alternativeName>
            <fullName evidence="12">tRNA nucleotidyltransferase</fullName>
        </alternativeName>
        <alternativeName>
            <fullName evidence="12">tRNA-NT</fullName>
        </alternativeName>
    </domain>
    <domain>
        <recommendedName>
            <fullName evidence="12">2'-nucleotidase</fullName>
            <ecNumber evidence="12">3.1.3.-</ecNumber>
        </recommendedName>
    </domain>
    <domain>
        <recommendedName>
            <fullName evidence="12">2',3'-cyclic phosphodiesterase</fullName>
            <ecNumber evidence="12">3.1.4.-</ecNumber>
        </recommendedName>
    </domain>
    <domain>
        <recommendedName>
            <fullName evidence="12">Phosphatase</fullName>
        </recommendedName>
    </domain>
</protein>
<feature type="binding site" evidence="12">
    <location>
        <position position="91"/>
    </location>
    <ligand>
        <name>ATP</name>
        <dbReference type="ChEBI" id="CHEBI:30616"/>
    </ligand>
</feature>
<comment type="subunit">
    <text evidence="12">Monomer. Can also form homodimers and oligomers.</text>
</comment>
<dbReference type="HAMAP" id="MF_01262">
    <property type="entry name" value="CCA_bact_type2"/>
    <property type="match status" value="1"/>
</dbReference>
<keyword evidence="12" id="KW-0511">Multifunctional enzyme</keyword>
<sequence>MEIYLVGGAVRDDLLGLEVKERDYMVVGATPEQLLELGYTQVGRDFPVFLHPQSREEYALARTERKSGRGYTGFICDFGPDVTLEDDLLRRDLTINAIARDRQGKLHDPYGGQADLEARVLRHVSVAFAEDPLRVLRVARFAARFASLGFVVADETLALMGQIAAGGELELLTPERVWRETEKALASDDPQVYFDILRQCGALKPLFPELDALFGVPGPKKWHPEIDTGLHTLMVLKRSVELGASLACRFAALCHDFGKALTPPEKWPSHHQHGELGLVPIHGLCDRLKVPNEYRELAVLMSRWHILFHQLTEPGPAQVELILQLFNGTDAWRKPTRFAELLICVQSDWQGRTGFRQLPFPQRERLWQLLTQLRTIVARPFVAQGLKGPAIGAAIEAARRQKLAELLACSVRPGSTSPR</sequence>
<dbReference type="EC" id="2.7.7.72" evidence="12"/>
<comment type="cofactor">
    <cofactor evidence="12">
        <name>Ni(2+)</name>
        <dbReference type="ChEBI" id="CHEBI:49786"/>
    </cofactor>
    <text evidence="12">Nickel for phosphatase activity.</text>
</comment>
<dbReference type="PANTHER" id="PTHR47545:SF1">
    <property type="entry name" value="MULTIFUNCTIONAL CCA PROTEIN"/>
    <property type="match status" value="1"/>
</dbReference>
<evidence type="ECO:0000259" key="13">
    <source>
        <dbReference type="PROSITE" id="PS51831"/>
    </source>
</evidence>
<dbReference type="InterPro" id="IPR002646">
    <property type="entry name" value="PolA_pol_head_dom"/>
</dbReference>
<keyword evidence="10 12" id="KW-0460">Magnesium</keyword>
<evidence type="ECO:0000256" key="10">
    <source>
        <dbReference type="ARBA" id="ARBA00022842"/>
    </source>
</evidence>
<accession>A0ABP6W7U5</accession>
<comment type="catalytic activity">
    <reaction evidence="12">
        <text>a tRNA with a 3' CCA end + 2 CTP + ATP = a tRNA with a 3' CCACCA end + 3 diphosphate</text>
        <dbReference type="Rhea" id="RHEA:76235"/>
        <dbReference type="Rhea" id="RHEA-COMP:10468"/>
        <dbReference type="Rhea" id="RHEA-COMP:18655"/>
        <dbReference type="ChEBI" id="CHEBI:30616"/>
        <dbReference type="ChEBI" id="CHEBI:33019"/>
        <dbReference type="ChEBI" id="CHEBI:37563"/>
        <dbReference type="ChEBI" id="CHEBI:83071"/>
        <dbReference type="ChEBI" id="CHEBI:195187"/>
    </reaction>
</comment>
<feature type="binding site" evidence="12">
    <location>
        <position position="8"/>
    </location>
    <ligand>
        <name>ATP</name>
        <dbReference type="ChEBI" id="CHEBI:30616"/>
    </ligand>
</feature>
<comment type="caution">
    <text evidence="14">The sequence shown here is derived from an EMBL/GenBank/DDBJ whole genome shotgun (WGS) entry which is preliminary data.</text>
</comment>
<dbReference type="EMBL" id="BAABCX010000004">
    <property type="protein sequence ID" value="GAA3546440.1"/>
    <property type="molecule type" value="Genomic_DNA"/>
</dbReference>
<evidence type="ECO:0000313" key="15">
    <source>
        <dbReference type="Proteomes" id="UP001500795"/>
    </source>
</evidence>
<dbReference type="EC" id="3.1.3.-" evidence="12"/>
<evidence type="ECO:0000256" key="3">
    <source>
        <dbReference type="ARBA" id="ARBA00022694"/>
    </source>
</evidence>
<dbReference type="InterPro" id="IPR050124">
    <property type="entry name" value="tRNA_CCA-adding_enzyme"/>
</dbReference>
<dbReference type="RefSeq" id="WP_344959129.1">
    <property type="nucleotide sequence ID" value="NZ_BAABCX010000004.1"/>
</dbReference>
<evidence type="ECO:0000256" key="11">
    <source>
        <dbReference type="ARBA" id="ARBA00022884"/>
    </source>
</evidence>
<evidence type="ECO:0000256" key="6">
    <source>
        <dbReference type="ARBA" id="ARBA00022741"/>
    </source>
</evidence>
<feature type="domain" description="HD" evidence="13">
    <location>
        <begin position="228"/>
        <end position="332"/>
    </location>
</feature>
<keyword evidence="1 12" id="KW-0533">Nickel</keyword>
<dbReference type="Gene3D" id="1.10.3090.10">
    <property type="entry name" value="cca-adding enzyme, domain 2"/>
    <property type="match status" value="1"/>
</dbReference>
<evidence type="ECO:0000256" key="9">
    <source>
        <dbReference type="ARBA" id="ARBA00022840"/>
    </source>
</evidence>
<evidence type="ECO:0000256" key="5">
    <source>
        <dbReference type="ARBA" id="ARBA00022723"/>
    </source>
</evidence>
<name>A0ABP6W7U5_9GAMM</name>
<evidence type="ECO:0000256" key="8">
    <source>
        <dbReference type="ARBA" id="ARBA00022801"/>
    </source>
</evidence>
<dbReference type="CDD" id="cd00077">
    <property type="entry name" value="HDc"/>
    <property type="match status" value="1"/>
</dbReference>
<dbReference type="EC" id="3.1.4.-" evidence="12"/>
<dbReference type="InterPro" id="IPR006674">
    <property type="entry name" value="HD_domain"/>
</dbReference>
<keyword evidence="7 12" id="KW-0692">RNA repair</keyword>
<dbReference type="Pfam" id="PF01966">
    <property type="entry name" value="HD"/>
    <property type="match status" value="1"/>
</dbReference>
<keyword evidence="5 12" id="KW-0479">Metal-binding</keyword>
<comment type="similarity">
    <text evidence="12">Belongs to the tRNA nucleotidyltransferase/poly(A) polymerase family. Bacterial CCA-adding enzyme type 1 subfamily.</text>
</comment>
<feature type="binding site" evidence="12">
    <location>
        <position position="91"/>
    </location>
    <ligand>
        <name>CTP</name>
        <dbReference type="ChEBI" id="CHEBI:37563"/>
    </ligand>
</feature>
<comment type="miscellaneous">
    <text evidence="12">A single active site specifically recognizes both ATP and CTP and is responsible for their addition.</text>
</comment>
<feature type="binding site" evidence="12">
    <location>
        <position position="11"/>
    </location>
    <ligand>
        <name>CTP</name>
        <dbReference type="ChEBI" id="CHEBI:37563"/>
    </ligand>
</feature>
<feature type="binding site" evidence="12">
    <location>
        <position position="23"/>
    </location>
    <ligand>
        <name>Mg(2+)</name>
        <dbReference type="ChEBI" id="CHEBI:18420"/>
    </ligand>
</feature>
<dbReference type="PIRSF" id="PIRSF000813">
    <property type="entry name" value="CCA_bact"/>
    <property type="match status" value="1"/>
</dbReference>
<dbReference type="InterPro" id="IPR012006">
    <property type="entry name" value="CCA_bact"/>
</dbReference>
<dbReference type="InterPro" id="IPR003607">
    <property type="entry name" value="HD/PDEase_dom"/>
</dbReference>
<feature type="binding site" evidence="12">
    <location>
        <position position="140"/>
    </location>
    <ligand>
        <name>CTP</name>
        <dbReference type="ChEBI" id="CHEBI:37563"/>
    </ligand>
</feature>
<dbReference type="SUPFAM" id="SSF81301">
    <property type="entry name" value="Nucleotidyltransferase"/>
    <property type="match status" value="1"/>
</dbReference>
<dbReference type="InterPro" id="IPR032828">
    <property type="entry name" value="PolyA_RNA-bd"/>
</dbReference>
<reference evidence="15" key="1">
    <citation type="journal article" date="2019" name="Int. J. Syst. Evol. Microbiol.">
        <title>The Global Catalogue of Microorganisms (GCM) 10K type strain sequencing project: providing services to taxonomists for standard genome sequencing and annotation.</title>
        <authorList>
            <consortium name="The Broad Institute Genomics Platform"/>
            <consortium name="The Broad Institute Genome Sequencing Center for Infectious Disease"/>
            <person name="Wu L."/>
            <person name="Ma J."/>
        </authorList>
    </citation>
    <scope>NUCLEOTIDE SEQUENCE [LARGE SCALE GENOMIC DNA]</scope>
    <source>
        <strain evidence="15">JCM 17110</strain>
    </source>
</reference>
<dbReference type="HAMAP" id="MF_01261">
    <property type="entry name" value="CCA_bact_type1"/>
    <property type="match status" value="1"/>
</dbReference>
<keyword evidence="11 12" id="KW-0694">RNA-binding</keyword>
<feature type="binding site" evidence="12">
    <location>
        <position position="8"/>
    </location>
    <ligand>
        <name>CTP</name>
        <dbReference type="ChEBI" id="CHEBI:37563"/>
    </ligand>
</feature>
<dbReference type="InterPro" id="IPR043519">
    <property type="entry name" value="NT_sf"/>
</dbReference>
<evidence type="ECO:0000256" key="12">
    <source>
        <dbReference type="HAMAP-Rule" id="MF_01261"/>
    </source>
</evidence>
<keyword evidence="6 12" id="KW-0547">Nucleotide-binding</keyword>
<evidence type="ECO:0000256" key="7">
    <source>
        <dbReference type="ARBA" id="ARBA00022800"/>
    </source>
</evidence>
<gene>
    <name evidence="12" type="primary">cca</name>
    <name evidence="14" type="ORF">GCM10022394_28040</name>
</gene>
<feature type="binding site" evidence="12">
    <location>
        <position position="21"/>
    </location>
    <ligand>
        <name>Mg(2+)</name>
        <dbReference type="ChEBI" id="CHEBI:18420"/>
    </ligand>
</feature>
<dbReference type="PROSITE" id="PS51831">
    <property type="entry name" value="HD"/>
    <property type="match status" value="1"/>
</dbReference>
<keyword evidence="4 12" id="KW-0548">Nucleotidyltransferase</keyword>
<feature type="binding site" evidence="12">
    <location>
        <position position="137"/>
    </location>
    <ligand>
        <name>ATP</name>
        <dbReference type="ChEBI" id="CHEBI:30616"/>
    </ligand>
</feature>
<comment type="function">
    <text evidence="12">Catalyzes the addition and repair of the essential 3'-terminal CCA sequence in tRNAs without using a nucleic acid template. Adds these three nucleotides in the order of C, C, and A to the tRNA nucleotide-73, using CTP and ATP as substrates and producing inorganic pyrophosphate. tRNA 3'-terminal CCA addition is required both for tRNA processing and repair. Also involved in tRNA surveillance by mediating tandem CCA addition to generate a CCACCA at the 3' terminus of unstable tRNAs. While stable tRNAs receive only 3'-terminal CCA, unstable tRNAs are marked with CCACCA and rapidly degraded.</text>
</comment>
<keyword evidence="15" id="KW-1185">Reference proteome</keyword>
<comment type="domain">
    <text evidence="12">Comprises two domains: an N-terminal domain containing the nucleotidyltransferase activity and a C-terminal HD domain associated with both phosphodiesterase and phosphatase activities.</text>
</comment>
<dbReference type="Pfam" id="PF12627">
    <property type="entry name" value="PolyA_pol_RNAbd"/>
    <property type="match status" value="1"/>
</dbReference>
<feature type="binding site" evidence="12">
    <location>
        <position position="140"/>
    </location>
    <ligand>
        <name>ATP</name>
        <dbReference type="ChEBI" id="CHEBI:30616"/>
    </ligand>
</feature>
<evidence type="ECO:0000256" key="2">
    <source>
        <dbReference type="ARBA" id="ARBA00022679"/>
    </source>
</evidence>
<dbReference type="Gene3D" id="3.30.460.10">
    <property type="entry name" value="Beta Polymerase, domain 2"/>
    <property type="match status" value="1"/>
</dbReference>
<keyword evidence="8 12" id="KW-0378">Hydrolase</keyword>
<evidence type="ECO:0000256" key="4">
    <source>
        <dbReference type="ARBA" id="ARBA00022695"/>
    </source>
</evidence>
<keyword evidence="2 12" id="KW-0808">Transferase</keyword>
<proteinExistence type="inferred from homology"/>
<dbReference type="NCBIfam" id="NF008137">
    <property type="entry name" value="PRK10885.1"/>
    <property type="match status" value="1"/>
</dbReference>
<organism evidence="14 15">
    <name type="scientific">Zobellella aerophila</name>
    <dbReference type="NCBI Taxonomy" id="870480"/>
    <lineage>
        <taxon>Bacteria</taxon>
        <taxon>Pseudomonadati</taxon>
        <taxon>Pseudomonadota</taxon>
        <taxon>Gammaproteobacteria</taxon>
        <taxon>Aeromonadales</taxon>
        <taxon>Aeromonadaceae</taxon>
        <taxon>Zobellella</taxon>
    </lineage>
</organism>
<evidence type="ECO:0000256" key="1">
    <source>
        <dbReference type="ARBA" id="ARBA00022596"/>
    </source>
</evidence>
<dbReference type="PANTHER" id="PTHR47545">
    <property type="entry name" value="MULTIFUNCTIONAL CCA PROTEIN"/>
    <property type="match status" value="1"/>
</dbReference>
<dbReference type="CDD" id="cd05398">
    <property type="entry name" value="NT_ClassII-CCAase"/>
    <property type="match status" value="1"/>
</dbReference>
<dbReference type="Proteomes" id="UP001500795">
    <property type="component" value="Unassembled WGS sequence"/>
</dbReference>
<feature type="binding site" evidence="12">
    <location>
        <position position="11"/>
    </location>
    <ligand>
        <name>ATP</name>
        <dbReference type="ChEBI" id="CHEBI:30616"/>
    </ligand>
</feature>
<keyword evidence="9 12" id="KW-0067">ATP-binding</keyword>
<comment type="catalytic activity">
    <reaction evidence="12">
        <text>a tRNA precursor + 2 CTP + ATP = a tRNA with a 3' CCA end + 3 diphosphate</text>
        <dbReference type="Rhea" id="RHEA:14433"/>
        <dbReference type="Rhea" id="RHEA-COMP:10465"/>
        <dbReference type="Rhea" id="RHEA-COMP:10468"/>
        <dbReference type="ChEBI" id="CHEBI:30616"/>
        <dbReference type="ChEBI" id="CHEBI:33019"/>
        <dbReference type="ChEBI" id="CHEBI:37563"/>
        <dbReference type="ChEBI" id="CHEBI:74896"/>
        <dbReference type="ChEBI" id="CHEBI:83071"/>
        <dbReference type="EC" id="2.7.7.72"/>
    </reaction>
</comment>
<dbReference type="SUPFAM" id="SSF81891">
    <property type="entry name" value="Poly A polymerase C-terminal region-like"/>
    <property type="match status" value="1"/>
</dbReference>
<evidence type="ECO:0000313" key="14">
    <source>
        <dbReference type="EMBL" id="GAA3546440.1"/>
    </source>
</evidence>
<keyword evidence="3 12" id="KW-0819">tRNA processing</keyword>